<dbReference type="EMBL" id="SEKV01000365">
    <property type="protein sequence ID" value="TFY58357.1"/>
    <property type="molecule type" value="Genomic_DNA"/>
</dbReference>
<dbReference type="Gene3D" id="2.60.120.260">
    <property type="entry name" value="Galactose-binding domain-like"/>
    <property type="match status" value="1"/>
</dbReference>
<organism evidence="3 4">
    <name type="scientific">Rhodofomes roseus</name>
    <dbReference type="NCBI Taxonomy" id="34475"/>
    <lineage>
        <taxon>Eukaryota</taxon>
        <taxon>Fungi</taxon>
        <taxon>Dikarya</taxon>
        <taxon>Basidiomycota</taxon>
        <taxon>Agaricomycotina</taxon>
        <taxon>Agaricomycetes</taxon>
        <taxon>Polyporales</taxon>
        <taxon>Rhodofomes</taxon>
    </lineage>
</organism>
<feature type="region of interest" description="Disordered" evidence="1">
    <location>
        <begin position="341"/>
        <end position="368"/>
    </location>
</feature>
<evidence type="ECO:0008006" key="5">
    <source>
        <dbReference type="Google" id="ProtNLM"/>
    </source>
</evidence>
<dbReference type="Proteomes" id="UP000298390">
    <property type="component" value="Unassembled WGS sequence"/>
</dbReference>
<evidence type="ECO:0000256" key="2">
    <source>
        <dbReference type="SAM" id="Phobius"/>
    </source>
</evidence>
<reference evidence="3 4" key="1">
    <citation type="submission" date="2019-01" db="EMBL/GenBank/DDBJ databases">
        <title>Genome sequencing of the rare red list fungi Fomitopsis rosea.</title>
        <authorList>
            <person name="Buettner E."/>
            <person name="Kellner H."/>
        </authorList>
    </citation>
    <scope>NUCLEOTIDE SEQUENCE [LARGE SCALE GENOMIC DNA]</scope>
    <source>
        <strain evidence="3 4">DSM 105464</strain>
    </source>
</reference>
<comment type="caution">
    <text evidence="3">The sequence shown here is derived from an EMBL/GenBank/DDBJ whole genome shotgun (WGS) entry which is preliminary data.</text>
</comment>
<gene>
    <name evidence="3" type="ORF">EVJ58_g6470</name>
</gene>
<accession>A0A4Y9Y9W7</accession>
<dbReference type="STRING" id="34475.A0A4Y9Y9W7"/>
<name>A0A4Y9Y9W7_9APHY</name>
<feature type="compositionally biased region" description="Polar residues" evidence="1">
    <location>
        <begin position="274"/>
        <end position="299"/>
    </location>
</feature>
<feature type="transmembrane region" description="Helical" evidence="2">
    <location>
        <begin position="164"/>
        <end position="189"/>
    </location>
</feature>
<keyword evidence="2" id="KW-1133">Transmembrane helix</keyword>
<keyword evidence="2" id="KW-0812">Transmembrane</keyword>
<protein>
    <recommendedName>
        <fullName evidence="5">Transmembrane protein</fullName>
    </recommendedName>
</protein>
<keyword evidence="2" id="KW-0472">Membrane</keyword>
<feature type="compositionally biased region" description="Low complexity" evidence="1">
    <location>
        <begin position="247"/>
        <end position="267"/>
    </location>
</feature>
<sequence>MSSNSTVVVYANDPSLNYSRSAWTTVSYPSSNVTLAVAEGAASGTLKFNGTQIAVYGVLETGQPVTSTYSIDGSSAESYTGPSDLTSQQSEVVLFLSPELSSDQHELSINVVNATSNAPYILEFILYIPTSTDVSGATYSSTSLHGSTATIVVSNATASSAAPVGAIVGGVVGGVAGLMILGLATYFFLRQKLARKGRPYFYEEVGAGEMLHDDIKPTDLPMAAVTVTPYPTDAASSSAPSRYSDHPAPSASESESAAYPAAPPGLGAPAGGSVHSQLDAQRSPRSTSYASHTSGQRPTLTLVGGSDREDDYASPDQPRGKAAEAGLLSIGKETTYYQDSGLRFNARGDGPSTVEEVPADVPPSYSEH</sequence>
<evidence type="ECO:0000313" key="4">
    <source>
        <dbReference type="Proteomes" id="UP000298390"/>
    </source>
</evidence>
<evidence type="ECO:0000256" key="1">
    <source>
        <dbReference type="SAM" id="MobiDB-lite"/>
    </source>
</evidence>
<proteinExistence type="predicted"/>
<dbReference type="AlphaFoldDB" id="A0A4Y9Y9W7"/>
<evidence type="ECO:0000313" key="3">
    <source>
        <dbReference type="EMBL" id="TFY58357.1"/>
    </source>
</evidence>
<feature type="region of interest" description="Disordered" evidence="1">
    <location>
        <begin position="231"/>
        <end position="327"/>
    </location>
</feature>